<feature type="transmembrane region" description="Helical" evidence="9">
    <location>
        <begin position="171"/>
        <end position="190"/>
    </location>
</feature>
<accession>A0A101KSP1</accession>
<comment type="subcellular location">
    <subcellularLocation>
        <location evidence="1">Cell inner membrane</location>
        <topology evidence="1">Multi-pass membrane protein</topology>
    </subcellularLocation>
    <subcellularLocation>
        <location evidence="9">Cell membrane</location>
        <topology evidence="9">Multi-pass membrane protein</topology>
    </subcellularLocation>
</comment>
<dbReference type="EMBL" id="LPWA01000107">
    <property type="protein sequence ID" value="KUM26289.1"/>
    <property type="molecule type" value="Genomic_DNA"/>
</dbReference>
<dbReference type="InterPro" id="IPR010065">
    <property type="entry name" value="AA_ABC_transptr_permease_3TM"/>
</dbReference>
<dbReference type="GO" id="GO:0022857">
    <property type="term" value="F:transmembrane transporter activity"/>
    <property type="evidence" value="ECO:0007669"/>
    <property type="project" value="InterPro"/>
</dbReference>
<evidence type="ECO:0000256" key="1">
    <source>
        <dbReference type="ARBA" id="ARBA00004429"/>
    </source>
</evidence>
<evidence type="ECO:0000256" key="5">
    <source>
        <dbReference type="ARBA" id="ARBA00022692"/>
    </source>
</evidence>
<gene>
    <name evidence="11" type="ORF">AU467_22320</name>
</gene>
<dbReference type="PANTHER" id="PTHR30614">
    <property type="entry name" value="MEMBRANE COMPONENT OF AMINO ACID ABC TRANSPORTER"/>
    <property type="match status" value="1"/>
</dbReference>
<comment type="similarity">
    <text evidence="2">Belongs to the binding-protein-dependent transport system permease family. HisMQ subfamily.</text>
</comment>
<dbReference type="PANTHER" id="PTHR30614:SF37">
    <property type="entry name" value="AMINO-ACID ABC TRANSPORTER PERMEASE PROTEIN YHDX-RELATED"/>
    <property type="match status" value="1"/>
</dbReference>
<evidence type="ECO:0000313" key="11">
    <source>
        <dbReference type="EMBL" id="KUM26289.1"/>
    </source>
</evidence>
<evidence type="ECO:0000256" key="6">
    <source>
        <dbReference type="ARBA" id="ARBA00022970"/>
    </source>
</evidence>
<evidence type="ECO:0000256" key="8">
    <source>
        <dbReference type="ARBA" id="ARBA00023136"/>
    </source>
</evidence>
<dbReference type="GO" id="GO:0043190">
    <property type="term" value="C:ATP-binding cassette (ABC) transporter complex"/>
    <property type="evidence" value="ECO:0007669"/>
    <property type="project" value="InterPro"/>
</dbReference>
<evidence type="ECO:0000256" key="9">
    <source>
        <dbReference type="RuleBase" id="RU363032"/>
    </source>
</evidence>
<dbReference type="InterPro" id="IPR035906">
    <property type="entry name" value="MetI-like_sf"/>
</dbReference>
<dbReference type="AlphaFoldDB" id="A0A101KSP1"/>
<name>A0A101KSP1_RHILI</name>
<feature type="transmembrane region" description="Helical" evidence="9">
    <location>
        <begin position="68"/>
        <end position="97"/>
    </location>
</feature>
<dbReference type="Pfam" id="PF00528">
    <property type="entry name" value="BPD_transp_1"/>
    <property type="match status" value="1"/>
</dbReference>
<proteinExistence type="inferred from homology"/>
<dbReference type="Proteomes" id="UP000053176">
    <property type="component" value="Unassembled WGS sequence"/>
</dbReference>
<feature type="transmembrane region" description="Helical" evidence="9">
    <location>
        <begin position="240"/>
        <end position="259"/>
    </location>
</feature>
<dbReference type="GO" id="GO:0006865">
    <property type="term" value="P:amino acid transport"/>
    <property type="evidence" value="ECO:0007669"/>
    <property type="project" value="UniProtKB-KW"/>
</dbReference>
<feature type="domain" description="ABC transmembrane type-1" evidence="10">
    <location>
        <begin position="76"/>
        <end position="359"/>
    </location>
</feature>
<keyword evidence="3 9" id="KW-0813">Transport</keyword>
<keyword evidence="8 9" id="KW-0472">Membrane</keyword>
<evidence type="ECO:0000256" key="4">
    <source>
        <dbReference type="ARBA" id="ARBA00022475"/>
    </source>
</evidence>
<evidence type="ECO:0000256" key="3">
    <source>
        <dbReference type="ARBA" id="ARBA00022448"/>
    </source>
</evidence>
<dbReference type="NCBIfam" id="TIGR01726">
    <property type="entry name" value="HEQRo_perm_3TM"/>
    <property type="match status" value="1"/>
</dbReference>
<keyword evidence="5 9" id="KW-0812">Transmembrane</keyword>
<dbReference type="InterPro" id="IPR000515">
    <property type="entry name" value="MetI-like"/>
</dbReference>
<dbReference type="InterPro" id="IPR043429">
    <property type="entry name" value="ArtM/GltK/GlnP/TcyL/YhdX-like"/>
</dbReference>
<evidence type="ECO:0000313" key="12">
    <source>
        <dbReference type="Proteomes" id="UP000053176"/>
    </source>
</evidence>
<reference evidence="11 12" key="1">
    <citation type="submission" date="2015-12" db="EMBL/GenBank/DDBJ databases">
        <title>Draft genome sequence of Mesorhizobium sp. UFLA 01-765, a multitolerant efficient symbiont and plant-growth promoting strain isolated from Zn-mining soil using Leucaena leucocephala as a trap plant.</title>
        <authorList>
            <person name="Rangel W.M."/>
            <person name="Thijs S."/>
            <person name="Longatti S.M."/>
            <person name="Moreira F.M."/>
            <person name="Weyens N."/>
            <person name="Vangronsveld J."/>
            <person name="Van Hamme J.D."/>
            <person name="Bottos E.M."/>
            <person name="Rineau F."/>
        </authorList>
    </citation>
    <scope>NUCLEOTIDE SEQUENCE [LARGE SCALE GENOMIC DNA]</scope>
    <source>
        <strain evidence="11 12">UFLA 01-765</strain>
    </source>
</reference>
<keyword evidence="6" id="KW-0029">Amino-acid transport</keyword>
<dbReference type="SUPFAM" id="SSF161098">
    <property type="entry name" value="MetI-like"/>
    <property type="match status" value="2"/>
</dbReference>
<evidence type="ECO:0000256" key="7">
    <source>
        <dbReference type="ARBA" id="ARBA00022989"/>
    </source>
</evidence>
<protein>
    <submittedName>
        <fullName evidence="11">Polar amino acid ABC transporter permease</fullName>
    </submittedName>
</protein>
<organism evidence="11 12">
    <name type="scientific">Rhizobium loti</name>
    <name type="common">Mesorhizobium loti</name>
    <dbReference type="NCBI Taxonomy" id="381"/>
    <lineage>
        <taxon>Bacteria</taxon>
        <taxon>Pseudomonadati</taxon>
        <taxon>Pseudomonadota</taxon>
        <taxon>Alphaproteobacteria</taxon>
        <taxon>Hyphomicrobiales</taxon>
        <taxon>Phyllobacteriaceae</taxon>
        <taxon>Mesorhizobium</taxon>
    </lineage>
</organism>
<dbReference type="CDD" id="cd06261">
    <property type="entry name" value="TM_PBP2"/>
    <property type="match status" value="2"/>
</dbReference>
<dbReference type="OrthoDB" id="9808531at2"/>
<keyword evidence="7 9" id="KW-1133">Transmembrane helix</keyword>
<keyword evidence="4" id="KW-1003">Cell membrane</keyword>
<sequence length="373" mass="40110">MLSDAKTRSIFIQGALVAFFVGFLALLLTTTFANLRARGIPIGFDFLKLPSRIVISEAILTYKTRDPYYWAIVTGVANTVFISALVIIFSSVLGLLVGITRLSSNPLAAGSCRVWVELARNTPPIVLLIFLYSLWWKILPPVGEALNPLPGVYASMRGLEVPGLSVDVGSTGLFVVALALATAVASWVAVRKGRLSPMAALAVLATVVACLWLGDIRFSVDLPVFQGSNFQGGVELTPELSTILIGLTIYTTGFVAEIVRGGVLSVGRGQWDAGHSLGLPRGKILRLIVIPQMLRVIVPPLNSQYINVVKNSTLAIAVGYPDFLAVMNTIISKSSHSIEGVFIILGVYLALNLTLTLSSAANWYNRRTAIVER</sequence>
<feature type="transmembrane region" description="Helical" evidence="9">
    <location>
        <begin position="341"/>
        <end position="364"/>
    </location>
</feature>
<comment type="caution">
    <text evidence="11">The sequence shown here is derived from an EMBL/GenBank/DDBJ whole genome shotgun (WGS) entry which is preliminary data.</text>
</comment>
<dbReference type="PROSITE" id="PS50928">
    <property type="entry name" value="ABC_TM1"/>
    <property type="match status" value="1"/>
</dbReference>
<feature type="transmembrane region" description="Helical" evidence="9">
    <location>
        <begin position="199"/>
        <end position="220"/>
    </location>
</feature>
<dbReference type="Gene3D" id="1.10.3720.10">
    <property type="entry name" value="MetI-like"/>
    <property type="match status" value="2"/>
</dbReference>
<evidence type="ECO:0000259" key="10">
    <source>
        <dbReference type="PROSITE" id="PS50928"/>
    </source>
</evidence>
<evidence type="ECO:0000256" key="2">
    <source>
        <dbReference type="ARBA" id="ARBA00010072"/>
    </source>
</evidence>